<dbReference type="Gene3D" id="3.40.50.150">
    <property type="entry name" value="Vaccinia Virus protein VP39"/>
    <property type="match status" value="1"/>
</dbReference>
<dbReference type="Pfam" id="PF08484">
    <property type="entry name" value="Methyltransf_14"/>
    <property type="match status" value="1"/>
</dbReference>
<evidence type="ECO:0000259" key="7">
    <source>
        <dbReference type="Pfam" id="PF16363"/>
    </source>
</evidence>
<dbReference type="InterPro" id="IPR013630">
    <property type="entry name" value="Methyltransf_Zn-bd_dom_put"/>
</dbReference>
<feature type="domain" description="Methyltransferase putative zinc binding" evidence="5">
    <location>
        <begin position="14"/>
        <end position="73"/>
    </location>
</feature>
<keyword evidence="4" id="KW-0456">Lyase</keyword>
<dbReference type="InterPro" id="IPR038576">
    <property type="entry name" value="Methyltransf_Zn-bd_dom_put_sf"/>
</dbReference>
<dbReference type="EMBL" id="MN740153">
    <property type="protein sequence ID" value="QHT90252.1"/>
    <property type="molecule type" value="Genomic_DNA"/>
</dbReference>
<dbReference type="InterPro" id="IPR013691">
    <property type="entry name" value="MeTrfase_14"/>
</dbReference>
<dbReference type="Gene3D" id="6.20.50.110">
    <property type="entry name" value="Methyltransferase, zinc-binding domain"/>
    <property type="match status" value="1"/>
</dbReference>
<dbReference type="AlphaFoldDB" id="A0A6C0IBQ1"/>
<dbReference type="GO" id="GO:0019673">
    <property type="term" value="P:GDP-mannose metabolic process"/>
    <property type="evidence" value="ECO:0007669"/>
    <property type="project" value="InterPro"/>
</dbReference>
<feature type="domain" description="C-methyltransferase" evidence="6">
    <location>
        <begin position="252"/>
        <end position="410"/>
    </location>
</feature>
<evidence type="ECO:0000313" key="8">
    <source>
        <dbReference type="EMBL" id="QHT90252.1"/>
    </source>
</evidence>
<dbReference type="Gene3D" id="3.40.50.720">
    <property type="entry name" value="NAD(P)-binding Rossmann-like Domain"/>
    <property type="match status" value="2"/>
</dbReference>
<evidence type="ECO:0000259" key="5">
    <source>
        <dbReference type="Pfam" id="PF08421"/>
    </source>
</evidence>
<proteinExistence type="inferred from homology"/>
<evidence type="ECO:0000256" key="4">
    <source>
        <dbReference type="ARBA" id="ARBA00023239"/>
    </source>
</evidence>
<dbReference type="EC" id="4.2.1.47" evidence="3"/>
<dbReference type="GO" id="GO:0008446">
    <property type="term" value="F:GDP-mannose 4,6-dehydratase activity"/>
    <property type="evidence" value="ECO:0007669"/>
    <property type="project" value="UniProtKB-EC"/>
</dbReference>
<dbReference type="PANTHER" id="PTHR43715:SF1">
    <property type="entry name" value="GDP-MANNOSE 4,6 DEHYDRATASE"/>
    <property type="match status" value="1"/>
</dbReference>
<dbReference type="Gene3D" id="3.90.25.10">
    <property type="entry name" value="UDP-galactose 4-epimerase, domain 1"/>
    <property type="match status" value="1"/>
</dbReference>
<evidence type="ECO:0000256" key="2">
    <source>
        <dbReference type="ARBA" id="ARBA00009263"/>
    </source>
</evidence>
<dbReference type="SUPFAM" id="SSF51735">
    <property type="entry name" value="NAD(P)-binding Rossmann-fold domains"/>
    <property type="match status" value="1"/>
</dbReference>
<reference evidence="8" key="1">
    <citation type="journal article" date="2020" name="Nature">
        <title>Giant virus diversity and host interactions through global metagenomics.</title>
        <authorList>
            <person name="Schulz F."/>
            <person name="Roux S."/>
            <person name="Paez-Espino D."/>
            <person name="Jungbluth S."/>
            <person name="Walsh D.A."/>
            <person name="Denef V.J."/>
            <person name="McMahon K.D."/>
            <person name="Konstantinidis K.T."/>
            <person name="Eloe-Fadrosh E.A."/>
            <person name="Kyrpides N.C."/>
            <person name="Woyke T."/>
        </authorList>
    </citation>
    <scope>NUCLEOTIDE SEQUENCE</scope>
    <source>
        <strain evidence="8">GVMAG-M-3300023184-68</strain>
    </source>
</reference>
<evidence type="ECO:0000259" key="6">
    <source>
        <dbReference type="Pfam" id="PF08484"/>
    </source>
</evidence>
<dbReference type="InterPro" id="IPR006368">
    <property type="entry name" value="GDP_Man_deHydtase"/>
</dbReference>
<dbReference type="InterPro" id="IPR036291">
    <property type="entry name" value="NAD(P)-bd_dom_sf"/>
</dbReference>
<name>A0A6C0IBQ1_9ZZZZ</name>
<evidence type="ECO:0000256" key="1">
    <source>
        <dbReference type="ARBA" id="ARBA00001937"/>
    </source>
</evidence>
<dbReference type="Pfam" id="PF08421">
    <property type="entry name" value="Methyltransf_13"/>
    <property type="match status" value="1"/>
</dbReference>
<dbReference type="InterPro" id="IPR016040">
    <property type="entry name" value="NAD(P)-bd_dom"/>
</dbReference>
<evidence type="ECO:0000256" key="3">
    <source>
        <dbReference type="ARBA" id="ARBA00011989"/>
    </source>
</evidence>
<dbReference type="SUPFAM" id="SSF53335">
    <property type="entry name" value="S-adenosyl-L-methionine-dependent methyltransferases"/>
    <property type="match status" value="1"/>
</dbReference>
<sequence length="790" mass="90132">MTENIIVNNLLENCRICKSTHLTQVISLGEQYITSRFPKYGDWSTPKTNIDLCLCGACGLLQLQQTTASSELYEYEYGYRSGINNMMRTHLKEYQEQMMSIIDIQDGDVVIDIGSNDSTLLQYYPSTVRRIGVDPTGNQFREYYGDVELIPTYFTKKNVQDVVGDQVRCKVISSISMFYDLPDPVQFACDVYDLLDDDGIWTCEQSYLPTMVNTNSIDTICHEHLEYYGLHQIQAIAHRAKFNIIDVKFNACNGGSFRVYFAKIVSTKFKENTEVITPILDNELRLGTMTVQYYHTFMENCQREIQKLCDFVQYIQEDGKHMYVYGASTKGNCLLQYANLGEKHMKYAVERNPKKVGKMTCTGIEIIDEETMRINPPDYLLVLPWHFRDEIVVREEEFLRGGGQLVFPFPRFEIKSHFPKALITGCDGFIGKYVVDRFIGDHTLYGMTRKKTMNLTRPVANSSGSKATFRVSSEEATRSVCPLPKLPSELVVQEAFNPPCQPRITKMYLDMTDYDKLEKAIVMLNPDVLIHLAGMSSSQQALKQPIDAVVQNGMIPTYICEILHRHNMSTRLFHATSSEMYKGFGFSTVDDSNETTLKLMYHAHPYSAAKIMSQCMVDFYRTNHHKHYSTGILFTVESPKKGPEFLLQKVASHIRTWTSGEHNTLLIGHLNSCRNIIHPTDVADAIRVILYQDTANTYVIANEDIIPSIQMSELVQKMYSKAGIEISIVEGNKWIDKASGDTVLMMSSYMGVDTTPTNIRGVSYRLNCLGWKPQKTIDDILDEYISFIET</sequence>
<organism evidence="8">
    <name type="scientific">viral metagenome</name>
    <dbReference type="NCBI Taxonomy" id="1070528"/>
    <lineage>
        <taxon>unclassified sequences</taxon>
        <taxon>metagenomes</taxon>
        <taxon>organismal metagenomes</taxon>
    </lineage>
</organism>
<accession>A0A6C0IBQ1</accession>
<comment type="similarity">
    <text evidence="2">Belongs to the NAD(P)-dependent epimerase/dehydratase family. GDP-mannose 4,6-dehydratase subfamily.</text>
</comment>
<comment type="cofactor">
    <cofactor evidence="1">
        <name>NADP(+)</name>
        <dbReference type="ChEBI" id="CHEBI:58349"/>
    </cofactor>
</comment>
<protein>
    <recommendedName>
        <fullName evidence="3">GDP-mannose 4,6-dehydratase</fullName>
        <ecNumber evidence="3">4.2.1.47</ecNumber>
    </recommendedName>
</protein>
<dbReference type="InterPro" id="IPR029063">
    <property type="entry name" value="SAM-dependent_MTases_sf"/>
</dbReference>
<dbReference type="PANTHER" id="PTHR43715">
    <property type="entry name" value="GDP-MANNOSE 4,6-DEHYDRATASE"/>
    <property type="match status" value="1"/>
</dbReference>
<dbReference type="Pfam" id="PF16363">
    <property type="entry name" value="GDP_Man_Dehyd"/>
    <property type="match status" value="1"/>
</dbReference>
<feature type="domain" description="NAD(P)-binding" evidence="7">
    <location>
        <begin position="501"/>
        <end position="783"/>
    </location>
</feature>